<accession>A0A7X6L5I0</accession>
<dbReference type="AlphaFoldDB" id="A0A7X6L5I0"/>
<dbReference type="Proteomes" id="UP000540698">
    <property type="component" value="Unassembled WGS sequence"/>
</dbReference>
<organism evidence="1 2">
    <name type="scientific">Nocardia gamkensis</name>
    <dbReference type="NCBI Taxonomy" id="352869"/>
    <lineage>
        <taxon>Bacteria</taxon>
        <taxon>Bacillati</taxon>
        <taxon>Actinomycetota</taxon>
        <taxon>Actinomycetes</taxon>
        <taxon>Mycobacteriales</taxon>
        <taxon>Nocardiaceae</taxon>
        <taxon>Nocardia</taxon>
    </lineage>
</organism>
<keyword evidence="2" id="KW-1185">Reference proteome</keyword>
<proteinExistence type="predicted"/>
<gene>
    <name evidence="1" type="ORF">HGB38_18100</name>
</gene>
<protein>
    <submittedName>
        <fullName evidence="1">Uncharacterized protein</fullName>
    </submittedName>
</protein>
<sequence>MTEDLRCPQRADTTRRDLLGALDEPAGGRSIAVTVDDGAKVATVELDHIGDESIVAVIPDRYALAWKPGVLR</sequence>
<evidence type="ECO:0000313" key="2">
    <source>
        <dbReference type="Proteomes" id="UP000540698"/>
    </source>
</evidence>
<comment type="caution">
    <text evidence="1">The sequence shown here is derived from an EMBL/GenBank/DDBJ whole genome shotgun (WGS) entry which is preliminary data.</text>
</comment>
<evidence type="ECO:0000313" key="1">
    <source>
        <dbReference type="EMBL" id="NKY28122.1"/>
    </source>
</evidence>
<dbReference type="RefSeq" id="WP_062966919.1">
    <property type="nucleotide sequence ID" value="NZ_JAAXOS010000008.1"/>
</dbReference>
<name>A0A7X6L5I0_9NOCA</name>
<reference evidence="1 2" key="1">
    <citation type="submission" date="2020-04" db="EMBL/GenBank/DDBJ databases">
        <title>MicrobeNet Type strains.</title>
        <authorList>
            <person name="Nicholson A.C."/>
        </authorList>
    </citation>
    <scope>NUCLEOTIDE SEQUENCE [LARGE SCALE GENOMIC DNA]</scope>
    <source>
        <strain evidence="1 2">DSM 44956</strain>
    </source>
</reference>
<dbReference type="EMBL" id="JAAXOS010000008">
    <property type="protein sequence ID" value="NKY28122.1"/>
    <property type="molecule type" value="Genomic_DNA"/>
</dbReference>